<evidence type="ECO:0000256" key="1">
    <source>
        <dbReference type="SAM" id="Phobius"/>
    </source>
</evidence>
<dbReference type="EMBL" id="PFBE01000014">
    <property type="protein sequence ID" value="PIT91847.1"/>
    <property type="molecule type" value="Genomic_DNA"/>
</dbReference>
<feature type="transmembrane region" description="Helical" evidence="1">
    <location>
        <begin position="168"/>
        <end position="185"/>
    </location>
</feature>
<dbReference type="AlphaFoldDB" id="A0A2M6WGF8"/>
<organism evidence="2 3">
    <name type="scientific">Candidatus Jorgensenbacteria bacterium CG10_big_fil_rev_8_21_14_0_10_54_38</name>
    <dbReference type="NCBI Taxonomy" id="1974593"/>
    <lineage>
        <taxon>Bacteria</taxon>
        <taxon>Candidatus Joergenseniibacteriota</taxon>
    </lineage>
</organism>
<feature type="transmembrane region" description="Helical" evidence="1">
    <location>
        <begin position="102"/>
        <end position="121"/>
    </location>
</feature>
<gene>
    <name evidence="2" type="ORF">COU12_01015</name>
</gene>
<feature type="transmembrane region" description="Helical" evidence="1">
    <location>
        <begin position="12"/>
        <end position="33"/>
    </location>
</feature>
<dbReference type="Proteomes" id="UP000229530">
    <property type="component" value="Unassembled WGS sequence"/>
</dbReference>
<comment type="caution">
    <text evidence="2">The sequence shown here is derived from an EMBL/GenBank/DDBJ whole genome shotgun (WGS) entry which is preliminary data.</text>
</comment>
<proteinExistence type="predicted"/>
<evidence type="ECO:0000313" key="2">
    <source>
        <dbReference type="EMBL" id="PIT91847.1"/>
    </source>
</evidence>
<feature type="transmembrane region" description="Helical" evidence="1">
    <location>
        <begin position="141"/>
        <end position="162"/>
    </location>
</feature>
<name>A0A2M6WGF8_9BACT</name>
<protein>
    <submittedName>
        <fullName evidence="2">Uncharacterized protein</fullName>
    </submittedName>
</protein>
<feature type="transmembrane region" description="Helical" evidence="1">
    <location>
        <begin position="197"/>
        <end position="221"/>
    </location>
</feature>
<evidence type="ECO:0000313" key="3">
    <source>
        <dbReference type="Proteomes" id="UP000229530"/>
    </source>
</evidence>
<sequence length="232" mass="26811">MNQLLRKTSFASGLILLFAPIIFSSVLTLVLGLQKFLYTFDPSRGVLYIALLIVSILEVIFFIKIFKAYRLREPNAYYLVYFLGILATLGMIGSSVLGTFQYLQILKIIFSFILLFSLFSFRYQKENFFATANPSEARKNVLTFLILAAIIGVISFFISINFIWERSIFPYFITALFSLVFIYWWRKRVGTGVLHSSIFLSGFYITVTHLIWQLTIFYSIFRVIILLGGRPL</sequence>
<keyword evidence="1" id="KW-0472">Membrane</keyword>
<keyword evidence="1" id="KW-1133">Transmembrane helix</keyword>
<accession>A0A2M6WGF8</accession>
<feature type="transmembrane region" description="Helical" evidence="1">
    <location>
        <begin position="78"/>
        <end position="96"/>
    </location>
</feature>
<feature type="transmembrane region" description="Helical" evidence="1">
    <location>
        <begin position="45"/>
        <end position="66"/>
    </location>
</feature>
<reference evidence="3" key="1">
    <citation type="submission" date="2017-09" db="EMBL/GenBank/DDBJ databases">
        <title>Depth-based differentiation of microbial function through sediment-hosted aquifers and enrichment of novel symbionts in the deep terrestrial subsurface.</title>
        <authorList>
            <person name="Probst A.J."/>
            <person name="Ladd B."/>
            <person name="Jarett J.K."/>
            <person name="Geller-Mcgrath D.E."/>
            <person name="Sieber C.M.K."/>
            <person name="Emerson J.B."/>
            <person name="Anantharaman K."/>
            <person name="Thomas B.C."/>
            <person name="Malmstrom R."/>
            <person name="Stieglmeier M."/>
            <person name="Klingl A."/>
            <person name="Woyke T."/>
            <person name="Ryan C.M."/>
            <person name="Banfield J.F."/>
        </authorList>
    </citation>
    <scope>NUCLEOTIDE SEQUENCE [LARGE SCALE GENOMIC DNA]</scope>
</reference>
<keyword evidence="1" id="KW-0812">Transmembrane</keyword>